<dbReference type="PROSITE" id="PS51272">
    <property type="entry name" value="SLH"/>
    <property type="match status" value="1"/>
</dbReference>
<dbReference type="Proteomes" id="UP000467637">
    <property type="component" value="Unassembled WGS sequence"/>
</dbReference>
<organism evidence="2 3">
    <name type="scientific">Paenibacillus anseongense</name>
    <dbReference type="NCBI Taxonomy" id="2682845"/>
    <lineage>
        <taxon>Bacteria</taxon>
        <taxon>Bacillati</taxon>
        <taxon>Bacillota</taxon>
        <taxon>Bacilli</taxon>
        <taxon>Bacillales</taxon>
        <taxon>Paenibacillaceae</taxon>
        <taxon>Paenibacillus</taxon>
    </lineage>
</organism>
<accession>A0ABW9U4A4</accession>
<name>A0ABW9U4A4_9BACL</name>
<dbReference type="Pfam" id="PF00395">
    <property type="entry name" value="SLH"/>
    <property type="match status" value="2"/>
</dbReference>
<evidence type="ECO:0000313" key="2">
    <source>
        <dbReference type="EMBL" id="MVQ34222.1"/>
    </source>
</evidence>
<reference evidence="2 3" key="1">
    <citation type="submission" date="2019-12" db="EMBL/GenBank/DDBJ databases">
        <authorList>
            <person name="Huq M.A."/>
        </authorList>
    </citation>
    <scope>NUCLEOTIDE SEQUENCE [LARGE SCALE GENOMIC DNA]</scope>
    <source>
        <strain evidence="2 3">MAH-34</strain>
    </source>
</reference>
<keyword evidence="3" id="KW-1185">Reference proteome</keyword>
<dbReference type="EMBL" id="WSEM01000006">
    <property type="protein sequence ID" value="MVQ34222.1"/>
    <property type="molecule type" value="Genomic_DNA"/>
</dbReference>
<dbReference type="InterPro" id="IPR001119">
    <property type="entry name" value="SLH_dom"/>
</dbReference>
<comment type="caution">
    <text evidence="2">The sequence shown here is derived from an EMBL/GenBank/DDBJ whole genome shotgun (WGS) entry which is preliminary data.</text>
</comment>
<sequence>MRNWDIRFNRVIDGVSAGGEGVTISIDRVTGQIMNYQFGLSDMPYPKQKPEILALDKAKELWLSQFDIKLNYVLEYGGSNGVIPIEKYNLMIAAGEIPPTAAVTNANEKFEAKLVYTLIPKLNREPFLLDAQTGKWRNSQTGEVTSLDKVNVSDIDNHWAKNELQLMLDYQALDVQDGKVNPDQLIKRGELVKMLVIAMNGGNGGIYYGADRKASFADVSNASPYFAYVENAVDRGLLDVGADFNPEATLSREEMAQLIVKALGYKNLAKFDGVFNSQFADAAEVKQVGTTAIVVGLNIMSLNDGKFAPQQEVSKAQAASAFYRFLQKRAELQDQPHYYY</sequence>
<dbReference type="RefSeq" id="WP_157318306.1">
    <property type="nucleotide sequence ID" value="NZ_WSEM01000006.1"/>
</dbReference>
<evidence type="ECO:0000313" key="3">
    <source>
        <dbReference type="Proteomes" id="UP000467637"/>
    </source>
</evidence>
<gene>
    <name evidence="2" type="ORF">GON05_06105</name>
</gene>
<proteinExistence type="predicted"/>
<feature type="domain" description="SLH" evidence="1">
    <location>
        <begin position="212"/>
        <end position="273"/>
    </location>
</feature>
<protein>
    <recommendedName>
        <fullName evidence="1">SLH domain-containing protein</fullName>
    </recommendedName>
</protein>
<evidence type="ECO:0000259" key="1">
    <source>
        <dbReference type="PROSITE" id="PS51272"/>
    </source>
</evidence>